<dbReference type="InterPro" id="IPR037069">
    <property type="entry name" value="AcylCoA_DH/ox_N_sf"/>
</dbReference>
<dbReference type="EMBL" id="SHKL01000001">
    <property type="protein sequence ID" value="RZT87320.1"/>
    <property type="molecule type" value="Genomic_DNA"/>
</dbReference>
<evidence type="ECO:0000256" key="4">
    <source>
        <dbReference type="ARBA" id="ARBA00022827"/>
    </source>
</evidence>
<dbReference type="InterPro" id="IPR009075">
    <property type="entry name" value="AcylCo_DH/oxidase_C"/>
</dbReference>
<gene>
    <name evidence="8" type="ORF">EV383_4236</name>
</gene>
<dbReference type="Pfam" id="PF00441">
    <property type="entry name" value="Acyl-CoA_dh_1"/>
    <property type="match status" value="1"/>
</dbReference>
<dbReference type="GO" id="GO:0003995">
    <property type="term" value="F:acyl-CoA dehydrogenase activity"/>
    <property type="evidence" value="ECO:0007669"/>
    <property type="project" value="TreeGrafter"/>
</dbReference>
<evidence type="ECO:0000259" key="6">
    <source>
        <dbReference type="Pfam" id="PF00441"/>
    </source>
</evidence>
<feature type="domain" description="Acyl-CoA dehydrogenase/oxidase C-terminal" evidence="6">
    <location>
        <begin position="203"/>
        <end position="322"/>
    </location>
</feature>
<name>A0A4V2FR59_PSEST</name>
<dbReference type="InterPro" id="IPR036250">
    <property type="entry name" value="AcylCo_DH-like_C"/>
</dbReference>
<dbReference type="PANTHER" id="PTHR43884">
    <property type="entry name" value="ACYL-COA DEHYDROGENASE"/>
    <property type="match status" value="1"/>
</dbReference>
<dbReference type="SUPFAM" id="SSF56645">
    <property type="entry name" value="Acyl-CoA dehydrogenase NM domain-like"/>
    <property type="match status" value="1"/>
</dbReference>
<protein>
    <submittedName>
        <fullName evidence="8">Acyl-CoA dehydrogenase</fullName>
    </submittedName>
</protein>
<comment type="cofactor">
    <cofactor evidence="1">
        <name>FAD</name>
        <dbReference type="ChEBI" id="CHEBI:57692"/>
    </cofactor>
</comment>
<dbReference type="GO" id="GO:0050660">
    <property type="term" value="F:flavin adenine dinucleotide binding"/>
    <property type="evidence" value="ECO:0007669"/>
    <property type="project" value="InterPro"/>
</dbReference>
<dbReference type="Proteomes" id="UP000291591">
    <property type="component" value="Unassembled WGS sequence"/>
</dbReference>
<dbReference type="RefSeq" id="WP_165438430.1">
    <property type="nucleotide sequence ID" value="NZ_SHKL01000001.1"/>
</dbReference>
<evidence type="ECO:0000256" key="3">
    <source>
        <dbReference type="ARBA" id="ARBA00022630"/>
    </source>
</evidence>
<evidence type="ECO:0000256" key="5">
    <source>
        <dbReference type="ARBA" id="ARBA00023002"/>
    </source>
</evidence>
<dbReference type="PANTHER" id="PTHR43884:SF20">
    <property type="entry name" value="ACYL-COA DEHYDROGENASE FADE28"/>
    <property type="match status" value="1"/>
</dbReference>
<comment type="similarity">
    <text evidence="2">Belongs to the acyl-CoA dehydrogenase family.</text>
</comment>
<organism evidence="8 9">
    <name type="scientific">Pseudonocardia sediminis</name>
    <dbReference type="NCBI Taxonomy" id="1397368"/>
    <lineage>
        <taxon>Bacteria</taxon>
        <taxon>Bacillati</taxon>
        <taxon>Actinomycetota</taxon>
        <taxon>Actinomycetes</taxon>
        <taxon>Pseudonocardiales</taxon>
        <taxon>Pseudonocardiaceae</taxon>
        <taxon>Pseudonocardia</taxon>
    </lineage>
</organism>
<keyword evidence="3" id="KW-0285">Flavoprotein</keyword>
<feature type="domain" description="Acyl-CoA dehydrogenase/oxidase N-terminal" evidence="7">
    <location>
        <begin position="3"/>
        <end position="92"/>
    </location>
</feature>
<dbReference type="InterPro" id="IPR009100">
    <property type="entry name" value="AcylCoA_DH/oxidase_NM_dom_sf"/>
</dbReference>
<dbReference type="Pfam" id="PF02771">
    <property type="entry name" value="Acyl-CoA_dh_N"/>
    <property type="match status" value="1"/>
</dbReference>
<comment type="caution">
    <text evidence="8">The sequence shown here is derived from an EMBL/GenBank/DDBJ whole genome shotgun (WGS) entry which is preliminary data.</text>
</comment>
<evidence type="ECO:0000259" key="7">
    <source>
        <dbReference type="Pfam" id="PF02771"/>
    </source>
</evidence>
<keyword evidence="9" id="KW-1185">Reference proteome</keyword>
<dbReference type="Gene3D" id="1.10.540.10">
    <property type="entry name" value="Acyl-CoA dehydrogenase/oxidase, N-terminal domain"/>
    <property type="match status" value="1"/>
</dbReference>
<dbReference type="AlphaFoldDB" id="A0A4V2FR59"/>
<reference evidence="8 9" key="1">
    <citation type="submission" date="2019-02" db="EMBL/GenBank/DDBJ databases">
        <title>Sequencing the genomes of 1000 actinobacteria strains.</title>
        <authorList>
            <person name="Klenk H.-P."/>
        </authorList>
    </citation>
    <scope>NUCLEOTIDE SEQUENCE [LARGE SCALE GENOMIC DNA]</scope>
    <source>
        <strain evidence="8 9">DSM 45779</strain>
    </source>
</reference>
<proteinExistence type="inferred from homology"/>
<dbReference type="Gene3D" id="1.20.140.10">
    <property type="entry name" value="Butyryl-CoA Dehydrogenase, subunit A, domain 3"/>
    <property type="match status" value="1"/>
</dbReference>
<accession>A0A4V2FR59</accession>
<dbReference type="SUPFAM" id="SSF47203">
    <property type="entry name" value="Acyl-CoA dehydrogenase C-terminal domain-like"/>
    <property type="match status" value="1"/>
</dbReference>
<evidence type="ECO:0000256" key="1">
    <source>
        <dbReference type="ARBA" id="ARBA00001974"/>
    </source>
</evidence>
<evidence type="ECO:0000313" key="9">
    <source>
        <dbReference type="Proteomes" id="UP000291591"/>
    </source>
</evidence>
<keyword evidence="4" id="KW-0274">FAD</keyword>
<keyword evidence="5" id="KW-0560">Oxidoreductase</keyword>
<evidence type="ECO:0000256" key="2">
    <source>
        <dbReference type="ARBA" id="ARBA00009347"/>
    </source>
</evidence>
<evidence type="ECO:0000313" key="8">
    <source>
        <dbReference type="EMBL" id="RZT87320.1"/>
    </source>
</evidence>
<sequence>MAELLRDTVSALLADDADDTRDEAARYGWSPGLWDRLAAAGLTLVAVPDAAGGSGGTLRDLAVLLHACGYHAAPVPLLENALAAGALAAAGRPVPPGPLVVVPRAAAAVAIDGSGRRATGRLPDVAWARAGRQVVLLTAMPEPPGHPVLAMIDPGDCVVEPGTNIAGEPRDALLLPDDGVACTPLTTGDGPEDLTLRGTLGRALLMNGSLRRVLDLTVRYAGEREQFGRPIGRFQAVQQQLAALAGTVEQAGAIADLAVSAVERDERAAEAVMAAKICAGHAAAVAIAVGHQVHGAIGFTVEHELHRHTRRLMAWRDEDGSESQRAAELGARVTGAGPGGLWELLTGRPAAGAAR</sequence>
<dbReference type="InterPro" id="IPR013786">
    <property type="entry name" value="AcylCoA_DH/ox_N"/>
</dbReference>